<evidence type="ECO:0000313" key="1">
    <source>
        <dbReference type="EMBL" id="PWW07159.1"/>
    </source>
</evidence>
<reference evidence="1 2" key="1">
    <citation type="submission" date="2018-05" db="EMBL/GenBank/DDBJ databases">
        <title>Genomic Encyclopedia of Type Strains, Phase III (KMG-III): the genomes of soil and plant-associated and newly described type strains.</title>
        <authorList>
            <person name="Whitman W."/>
        </authorList>
    </citation>
    <scope>NUCLEOTIDE SEQUENCE [LARGE SCALE GENOMIC DNA]</scope>
    <source>
        <strain evidence="1 2">CECT 5696</strain>
    </source>
</reference>
<comment type="caution">
    <text evidence="1">The sequence shown here is derived from an EMBL/GenBank/DDBJ whole genome shotgun (WGS) entry which is preliminary data.</text>
</comment>
<dbReference type="AlphaFoldDB" id="A0A2V2YYD9"/>
<dbReference type="RefSeq" id="WP_146216829.1">
    <property type="nucleotide sequence ID" value="NZ_CP054612.1"/>
</dbReference>
<dbReference type="EMBL" id="QGTQ01000002">
    <property type="protein sequence ID" value="PWW07159.1"/>
    <property type="molecule type" value="Genomic_DNA"/>
</dbReference>
<sequence>MSGIHRGMVSLLEAAQVADRHGVPIKSEQLERMAGVYEEGMRLVLRQIAATQLKYEVEHSGIEYELFHNQSGKVDKLFDSLQDHVSDEVKARLFNLRSEIGYLELEACDAGYMAGFLAGYRFLNEITRASH</sequence>
<protein>
    <submittedName>
        <fullName evidence="1">Uncharacterized protein</fullName>
    </submittedName>
</protein>
<organism evidence="1 2">
    <name type="scientific">Paenibacillus cellulosilyticus</name>
    <dbReference type="NCBI Taxonomy" id="375489"/>
    <lineage>
        <taxon>Bacteria</taxon>
        <taxon>Bacillati</taxon>
        <taxon>Bacillota</taxon>
        <taxon>Bacilli</taxon>
        <taxon>Bacillales</taxon>
        <taxon>Paenibacillaceae</taxon>
        <taxon>Paenibacillus</taxon>
    </lineage>
</organism>
<evidence type="ECO:0000313" key="2">
    <source>
        <dbReference type="Proteomes" id="UP000246635"/>
    </source>
</evidence>
<name>A0A2V2YYD9_9BACL</name>
<accession>A0A2V2YYD9</accession>
<proteinExistence type="predicted"/>
<keyword evidence="2" id="KW-1185">Reference proteome</keyword>
<gene>
    <name evidence="1" type="ORF">DFQ01_10251</name>
</gene>
<dbReference type="Proteomes" id="UP000246635">
    <property type="component" value="Unassembled WGS sequence"/>
</dbReference>